<evidence type="ECO:0000256" key="3">
    <source>
        <dbReference type="ARBA" id="ARBA00012146"/>
    </source>
</evidence>
<dbReference type="AlphaFoldDB" id="A0A6A6F9Z7"/>
<dbReference type="InterPro" id="IPR036649">
    <property type="entry name" value="Pyrophosphatase_sf"/>
</dbReference>
<dbReference type="EC" id="3.6.1.1" evidence="3"/>
<dbReference type="PANTHER" id="PTHR10286">
    <property type="entry name" value="INORGANIC PYROPHOSPHATASE"/>
    <property type="match status" value="1"/>
</dbReference>
<dbReference type="GO" id="GO:0004427">
    <property type="term" value="F:inorganic diphosphate phosphatase activity"/>
    <property type="evidence" value="ECO:0007669"/>
    <property type="project" value="UniProtKB-EC"/>
</dbReference>
<evidence type="ECO:0000313" key="8">
    <source>
        <dbReference type="EMBL" id="KAF2210222.1"/>
    </source>
</evidence>
<dbReference type="PROSITE" id="PS00387">
    <property type="entry name" value="PPASE"/>
    <property type="match status" value="1"/>
</dbReference>
<organism evidence="8 9">
    <name type="scientific">Cercospora zeae-maydis SCOH1-5</name>
    <dbReference type="NCBI Taxonomy" id="717836"/>
    <lineage>
        <taxon>Eukaryota</taxon>
        <taxon>Fungi</taxon>
        <taxon>Dikarya</taxon>
        <taxon>Ascomycota</taxon>
        <taxon>Pezizomycotina</taxon>
        <taxon>Dothideomycetes</taxon>
        <taxon>Dothideomycetidae</taxon>
        <taxon>Mycosphaerellales</taxon>
        <taxon>Mycosphaerellaceae</taxon>
        <taxon>Cercospora</taxon>
    </lineage>
</organism>
<protein>
    <recommendedName>
        <fullName evidence="3">inorganic diphosphatase</fullName>
        <ecNumber evidence="3">3.6.1.1</ecNumber>
    </recommendedName>
</protein>
<dbReference type="GO" id="GO:0006796">
    <property type="term" value="P:phosphate-containing compound metabolic process"/>
    <property type="evidence" value="ECO:0007669"/>
    <property type="project" value="InterPro"/>
</dbReference>
<dbReference type="Pfam" id="PF00719">
    <property type="entry name" value="Pyrophosphatase"/>
    <property type="match status" value="1"/>
</dbReference>
<comment type="similarity">
    <text evidence="2">Belongs to the PPase family.</text>
</comment>
<evidence type="ECO:0000313" key="9">
    <source>
        <dbReference type="Proteomes" id="UP000799539"/>
    </source>
</evidence>
<name>A0A6A6F9Z7_9PEZI</name>
<dbReference type="GO" id="GO:0005737">
    <property type="term" value="C:cytoplasm"/>
    <property type="evidence" value="ECO:0007669"/>
    <property type="project" value="InterPro"/>
</dbReference>
<dbReference type="GO" id="GO:0000287">
    <property type="term" value="F:magnesium ion binding"/>
    <property type="evidence" value="ECO:0007669"/>
    <property type="project" value="InterPro"/>
</dbReference>
<sequence length="325" mass="36979">MLARTLFAALPALLVGAQQYSLTETGGRNTLEYRLHLKIDGKPASFWHDVAVYPQQGNASIVNFVVEIPRWEDGKIEIRRDEPLNPIFHDDNDDGPRFVESVWPHRSYPFLYGSIPQTWESPNFNHAVTNLPGDNDPVDAFDIGQDIGYVGQIKQVKLLGGLAVIDGDETDWKILVIDVNDPVAPYVNEMQDLERYRPGGVAESFRQWFRTYKVPRGDGTLAIAGENYQNATFTSSIIAESHEWWRELVAGEVDSNEINYNQTSSAEYENSYVEPGSAWDELEIPRWSTYGQAAQKPERFNRWYYLDANEELIVLPGDYSPPEED</sequence>
<dbReference type="InterPro" id="IPR008162">
    <property type="entry name" value="Pyrophosphatase"/>
</dbReference>
<dbReference type="OrthoDB" id="3621777at2759"/>
<gene>
    <name evidence="8" type="ORF">CERZMDRAFT_113444</name>
</gene>
<comment type="cofactor">
    <cofactor evidence="1">
        <name>Mg(2+)</name>
        <dbReference type="ChEBI" id="CHEBI:18420"/>
    </cofactor>
</comment>
<evidence type="ECO:0000256" key="5">
    <source>
        <dbReference type="ARBA" id="ARBA00022801"/>
    </source>
</evidence>
<dbReference type="Gene3D" id="3.90.80.10">
    <property type="entry name" value="Inorganic pyrophosphatase"/>
    <property type="match status" value="1"/>
</dbReference>
<evidence type="ECO:0000256" key="2">
    <source>
        <dbReference type="ARBA" id="ARBA00006220"/>
    </source>
</evidence>
<evidence type="ECO:0000256" key="4">
    <source>
        <dbReference type="ARBA" id="ARBA00022723"/>
    </source>
</evidence>
<evidence type="ECO:0000256" key="7">
    <source>
        <dbReference type="SAM" id="SignalP"/>
    </source>
</evidence>
<dbReference type="SUPFAM" id="SSF50324">
    <property type="entry name" value="Inorganic pyrophosphatase"/>
    <property type="match status" value="1"/>
</dbReference>
<proteinExistence type="inferred from homology"/>
<reference evidence="8" key="1">
    <citation type="journal article" date="2020" name="Stud. Mycol.">
        <title>101 Dothideomycetes genomes: a test case for predicting lifestyles and emergence of pathogens.</title>
        <authorList>
            <person name="Haridas S."/>
            <person name="Albert R."/>
            <person name="Binder M."/>
            <person name="Bloem J."/>
            <person name="Labutti K."/>
            <person name="Salamov A."/>
            <person name="Andreopoulos B."/>
            <person name="Baker S."/>
            <person name="Barry K."/>
            <person name="Bills G."/>
            <person name="Bluhm B."/>
            <person name="Cannon C."/>
            <person name="Castanera R."/>
            <person name="Culley D."/>
            <person name="Daum C."/>
            <person name="Ezra D."/>
            <person name="Gonzalez J."/>
            <person name="Henrissat B."/>
            <person name="Kuo A."/>
            <person name="Liang C."/>
            <person name="Lipzen A."/>
            <person name="Lutzoni F."/>
            <person name="Magnuson J."/>
            <person name="Mondo S."/>
            <person name="Nolan M."/>
            <person name="Ohm R."/>
            <person name="Pangilinan J."/>
            <person name="Park H.-J."/>
            <person name="Ramirez L."/>
            <person name="Alfaro M."/>
            <person name="Sun H."/>
            <person name="Tritt A."/>
            <person name="Yoshinaga Y."/>
            <person name="Zwiers L.-H."/>
            <person name="Turgeon B."/>
            <person name="Goodwin S."/>
            <person name="Spatafora J."/>
            <person name="Crous P."/>
            <person name="Grigoriev I."/>
        </authorList>
    </citation>
    <scope>NUCLEOTIDE SEQUENCE</scope>
    <source>
        <strain evidence="8">SCOH1-5</strain>
    </source>
</reference>
<keyword evidence="6" id="KW-0460">Magnesium</keyword>
<keyword evidence="7" id="KW-0732">Signal</keyword>
<keyword evidence="5" id="KW-0378">Hydrolase</keyword>
<feature type="chain" id="PRO_5025365050" description="inorganic diphosphatase" evidence="7">
    <location>
        <begin position="18"/>
        <end position="325"/>
    </location>
</feature>
<accession>A0A6A6F9Z7</accession>
<keyword evidence="9" id="KW-1185">Reference proteome</keyword>
<dbReference type="Proteomes" id="UP000799539">
    <property type="component" value="Unassembled WGS sequence"/>
</dbReference>
<evidence type="ECO:0000256" key="1">
    <source>
        <dbReference type="ARBA" id="ARBA00001946"/>
    </source>
</evidence>
<dbReference type="EMBL" id="ML992682">
    <property type="protein sequence ID" value="KAF2210222.1"/>
    <property type="molecule type" value="Genomic_DNA"/>
</dbReference>
<dbReference type="CDD" id="cd00412">
    <property type="entry name" value="pyrophosphatase"/>
    <property type="match status" value="1"/>
</dbReference>
<keyword evidence="4" id="KW-0479">Metal-binding</keyword>
<evidence type="ECO:0000256" key="6">
    <source>
        <dbReference type="ARBA" id="ARBA00022842"/>
    </source>
</evidence>
<feature type="signal peptide" evidence="7">
    <location>
        <begin position="1"/>
        <end position="17"/>
    </location>
</feature>